<accession>A0ABU7DX36</accession>
<dbReference type="Proteomes" id="UP001352852">
    <property type="component" value="Unassembled WGS sequence"/>
</dbReference>
<organism evidence="1 2">
    <name type="scientific">Characodon lateralis</name>
    <dbReference type="NCBI Taxonomy" id="208331"/>
    <lineage>
        <taxon>Eukaryota</taxon>
        <taxon>Metazoa</taxon>
        <taxon>Chordata</taxon>
        <taxon>Craniata</taxon>
        <taxon>Vertebrata</taxon>
        <taxon>Euteleostomi</taxon>
        <taxon>Actinopterygii</taxon>
        <taxon>Neopterygii</taxon>
        <taxon>Teleostei</taxon>
        <taxon>Neoteleostei</taxon>
        <taxon>Acanthomorphata</taxon>
        <taxon>Ovalentaria</taxon>
        <taxon>Atherinomorphae</taxon>
        <taxon>Cyprinodontiformes</taxon>
        <taxon>Goodeidae</taxon>
        <taxon>Characodon</taxon>
    </lineage>
</organism>
<dbReference type="EMBL" id="JAHUTJ010035569">
    <property type="protein sequence ID" value="MED6278520.1"/>
    <property type="molecule type" value="Genomic_DNA"/>
</dbReference>
<evidence type="ECO:0000313" key="1">
    <source>
        <dbReference type="EMBL" id="MED6278520.1"/>
    </source>
</evidence>
<evidence type="ECO:0000313" key="2">
    <source>
        <dbReference type="Proteomes" id="UP001352852"/>
    </source>
</evidence>
<comment type="caution">
    <text evidence="1">The sequence shown here is derived from an EMBL/GenBank/DDBJ whole genome shotgun (WGS) entry which is preliminary data.</text>
</comment>
<protein>
    <submittedName>
        <fullName evidence="1">Uncharacterized protein</fullName>
    </submittedName>
</protein>
<name>A0ABU7DX36_9TELE</name>
<reference evidence="1 2" key="1">
    <citation type="submission" date="2021-06" db="EMBL/GenBank/DDBJ databases">
        <authorList>
            <person name="Palmer J.M."/>
        </authorList>
    </citation>
    <scope>NUCLEOTIDE SEQUENCE [LARGE SCALE GENOMIC DNA]</scope>
    <source>
        <strain evidence="1 2">CL_MEX2019</strain>
        <tissue evidence="1">Muscle</tissue>
    </source>
</reference>
<gene>
    <name evidence="1" type="ORF">CHARACLAT_024789</name>
</gene>
<sequence length="102" mass="11922">MKDDFPLPFNYDDTSNTKCLFYQVKQVFNTLYRCKTKKNVPPTIAVPLLDIGQHKLVLIWSHNKHDKEQDSDFHSQATSSMPHHLVSLNTLQDIMESRFTQN</sequence>
<keyword evidence="2" id="KW-1185">Reference proteome</keyword>
<proteinExistence type="predicted"/>